<dbReference type="Pfam" id="PF00561">
    <property type="entry name" value="Abhydrolase_1"/>
    <property type="match status" value="1"/>
</dbReference>
<dbReference type="PRINTS" id="PR00412">
    <property type="entry name" value="EPOXHYDRLASE"/>
</dbReference>
<keyword evidence="2" id="KW-0378">Hydrolase</keyword>
<dbReference type="Proteomes" id="UP000011657">
    <property type="component" value="Unassembled WGS sequence"/>
</dbReference>
<sequence>MGEDSATAMYRTRTDALTTDVGEGRPVVFAHGTLMDRTMFAPQLEALRDEYRAVAYDLRARTDRYASDYDLWDLTDDCAALLDGIGEDSAVIVGMSMGGFMGLRFALRYPERVNGLVLIDSMATPHPAEQREAYADLVAPFEGMHDPTPREIAEGSTAELFGETTHEENPELIETWVDRWATYPGAAVHNELHSWLGREDVTDRLSEIDVPTLIIHGEEDPSIAPSQAEPMLEELPDAEMEVIPEAGHTSNLERPEPVIEAIRTFLDERFRPA</sequence>
<dbReference type="OrthoDB" id="111592at2157"/>
<name>M0BZT0_9EURY</name>
<protein>
    <submittedName>
        <fullName evidence="2">Alpha/beta hydrolase fold protein</fullName>
    </submittedName>
</protein>
<gene>
    <name evidence="2" type="ORF">C477_15755</name>
</gene>
<proteinExistence type="predicted"/>
<dbReference type="eggNOG" id="arCOG01648">
    <property type="taxonomic scope" value="Archaea"/>
</dbReference>
<keyword evidence="3" id="KW-1185">Reference proteome</keyword>
<feature type="domain" description="AB hydrolase-1" evidence="1">
    <location>
        <begin position="26"/>
        <end position="255"/>
    </location>
</feature>
<dbReference type="GO" id="GO:0016787">
    <property type="term" value="F:hydrolase activity"/>
    <property type="evidence" value="ECO:0007669"/>
    <property type="project" value="UniProtKB-KW"/>
</dbReference>
<accession>M0BZT0</accession>
<evidence type="ECO:0000313" key="3">
    <source>
        <dbReference type="Proteomes" id="UP000011657"/>
    </source>
</evidence>
<dbReference type="PATRIC" id="fig|1227488.3.peg.3141"/>
<dbReference type="AlphaFoldDB" id="M0BZT0"/>
<dbReference type="eggNOG" id="arCOG07416">
    <property type="taxonomic scope" value="Archaea"/>
</dbReference>
<dbReference type="InterPro" id="IPR000073">
    <property type="entry name" value="AB_hydrolase_1"/>
</dbReference>
<dbReference type="InterPro" id="IPR029058">
    <property type="entry name" value="AB_hydrolase_fold"/>
</dbReference>
<evidence type="ECO:0000259" key="1">
    <source>
        <dbReference type="Pfam" id="PF00561"/>
    </source>
</evidence>
<dbReference type="InterPro" id="IPR050266">
    <property type="entry name" value="AB_hydrolase_sf"/>
</dbReference>
<dbReference type="SUPFAM" id="SSF53474">
    <property type="entry name" value="alpha/beta-Hydrolases"/>
    <property type="match status" value="1"/>
</dbReference>
<dbReference type="PRINTS" id="PR00111">
    <property type="entry name" value="ABHYDROLASE"/>
</dbReference>
<dbReference type="PANTHER" id="PTHR43798">
    <property type="entry name" value="MONOACYLGLYCEROL LIPASE"/>
    <property type="match status" value="1"/>
</dbReference>
<dbReference type="EMBL" id="AOIS01000051">
    <property type="protein sequence ID" value="ELZ16501.1"/>
    <property type="molecule type" value="Genomic_DNA"/>
</dbReference>
<dbReference type="InterPro" id="IPR000639">
    <property type="entry name" value="Epox_hydrolase-like"/>
</dbReference>
<comment type="caution">
    <text evidence="2">The sequence shown here is derived from an EMBL/GenBank/DDBJ whole genome shotgun (WGS) entry which is preliminary data.</text>
</comment>
<evidence type="ECO:0000313" key="2">
    <source>
        <dbReference type="EMBL" id="ELZ16501.1"/>
    </source>
</evidence>
<reference evidence="2 3" key="1">
    <citation type="journal article" date="2014" name="PLoS Genet.">
        <title>Phylogenetically driven sequencing of extremely halophilic archaea reveals strategies for static and dynamic osmo-response.</title>
        <authorList>
            <person name="Becker E.A."/>
            <person name="Seitzer P.M."/>
            <person name="Tritt A."/>
            <person name="Larsen D."/>
            <person name="Krusor M."/>
            <person name="Yao A.I."/>
            <person name="Wu D."/>
            <person name="Madern D."/>
            <person name="Eisen J.A."/>
            <person name="Darling A.E."/>
            <person name="Facciotti M.T."/>
        </authorList>
    </citation>
    <scope>NUCLEOTIDE SEQUENCE [LARGE SCALE GENOMIC DNA]</scope>
    <source>
        <strain evidence="2 3">JCM 13891</strain>
    </source>
</reference>
<dbReference type="RefSeq" id="WP_008895429.1">
    <property type="nucleotide sequence ID" value="NZ_AOIS01000051.1"/>
</dbReference>
<dbReference type="STRING" id="1227488.C477_15755"/>
<dbReference type="Gene3D" id="3.40.50.1820">
    <property type="entry name" value="alpha/beta hydrolase"/>
    <property type="match status" value="1"/>
</dbReference>
<organism evidence="2 3">
    <name type="scientific">Haloterrigena salina JCM 13891</name>
    <dbReference type="NCBI Taxonomy" id="1227488"/>
    <lineage>
        <taxon>Archaea</taxon>
        <taxon>Methanobacteriati</taxon>
        <taxon>Methanobacteriota</taxon>
        <taxon>Stenosarchaea group</taxon>
        <taxon>Halobacteria</taxon>
        <taxon>Halobacteriales</taxon>
        <taxon>Natrialbaceae</taxon>
        <taxon>Haloterrigena</taxon>
    </lineage>
</organism>